<gene>
    <name evidence="1" type="ORF">BV22DRAFT_1048350</name>
</gene>
<name>A0ACB8BCL9_9AGAM</name>
<dbReference type="Proteomes" id="UP000790709">
    <property type="component" value="Unassembled WGS sequence"/>
</dbReference>
<dbReference type="EMBL" id="MU266460">
    <property type="protein sequence ID" value="KAH7923172.1"/>
    <property type="molecule type" value="Genomic_DNA"/>
</dbReference>
<evidence type="ECO:0000313" key="1">
    <source>
        <dbReference type="EMBL" id="KAH7923172.1"/>
    </source>
</evidence>
<reference evidence="1" key="1">
    <citation type="journal article" date="2021" name="New Phytol.">
        <title>Evolutionary innovations through gain and loss of genes in the ectomycorrhizal Boletales.</title>
        <authorList>
            <person name="Wu G."/>
            <person name="Miyauchi S."/>
            <person name="Morin E."/>
            <person name="Kuo A."/>
            <person name="Drula E."/>
            <person name="Varga T."/>
            <person name="Kohler A."/>
            <person name="Feng B."/>
            <person name="Cao Y."/>
            <person name="Lipzen A."/>
            <person name="Daum C."/>
            <person name="Hundley H."/>
            <person name="Pangilinan J."/>
            <person name="Johnson J."/>
            <person name="Barry K."/>
            <person name="LaButti K."/>
            <person name="Ng V."/>
            <person name="Ahrendt S."/>
            <person name="Min B."/>
            <person name="Choi I.G."/>
            <person name="Park H."/>
            <person name="Plett J.M."/>
            <person name="Magnuson J."/>
            <person name="Spatafora J.W."/>
            <person name="Nagy L.G."/>
            <person name="Henrissat B."/>
            <person name="Grigoriev I.V."/>
            <person name="Yang Z.L."/>
            <person name="Xu J."/>
            <person name="Martin F.M."/>
        </authorList>
    </citation>
    <scope>NUCLEOTIDE SEQUENCE</scope>
    <source>
        <strain evidence="1">KUC20120723A-06</strain>
    </source>
</reference>
<sequence>MVLVWDDRIRAERPEADVALVPKHTATPRPIEALAVRQTNGDGRPRTVSALGEGRYHHSKDSATGMNHQGTQGPILFASSVTRTLDRWRTGKGVTERRGWQELDSESLDRTNARASLPPHSGAACAAEAGAVEIPTSPREKELAAGQLRGKLRSREYRRAGTRQYGRRISLGGSWGPREAPQSMRGPAVQASGPGTDTQARLAVTLAARKRQIRRTRKNEEEDSNRQALRRAKAGERDREHNDVDAAPYLNHNVIPCSFNVFVVTISSWRDVPFFVAYANIDVGITRQIVMGLSSGILWVSGT</sequence>
<accession>A0ACB8BCL9</accession>
<proteinExistence type="predicted"/>
<evidence type="ECO:0000313" key="2">
    <source>
        <dbReference type="Proteomes" id="UP000790709"/>
    </source>
</evidence>
<organism evidence="1 2">
    <name type="scientific">Leucogyrophana mollusca</name>
    <dbReference type="NCBI Taxonomy" id="85980"/>
    <lineage>
        <taxon>Eukaryota</taxon>
        <taxon>Fungi</taxon>
        <taxon>Dikarya</taxon>
        <taxon>Basidiomycota</taxon>
        <taxon>Agaricomycotina</taxon>
        <taxon>Agaricomycetes</taxon>
        <taxon>Agaricomycetidae</taxon>
        <taxon>Boletales</taxon>
        <taxon>Boletales incertae sedis</taxon>
        <taxon>Leucogyrophana</taxon>
    </lineage>
</organism>
<keyword evidence="2" id="KW-1185">Reference proteome</keyword>
<comment type="caution">
    <text evidence="1">The sequence shown here is derived from an EMBL/GenBank/DDBJ whole genome shotgun (WGS) entry which is preliminary data.</text>
</comment>
<protein>
    <submittedName>
        <fullName evidence="1">Uncharacterized protein</fullName>
    </submittedName>
</protein>